<dbReference type="InterPro" id="IPR006667">
    <property type="entry name" value="SLC41_membr_dom"/>
</dbReference>
<feature type="transmembrane region" description="Helical" evidence="9">
    <location>
        <begin position="415"/>
        <end position="437"/>
    </location>
</feature>
<comment type="caution">
    <text evidence="11">The sequence shown here is derived from an EMBL/GenBank/DDBJ whole genome shotgun (WGS) entry which is preliminary data.</text>
</comment>
<dbReference type="Proteomes" id="UP001205748">
    <property type="component" value="Unassembled WGS sequence"/>
</dbReference>
<evidence type="ECO:0000313" key="12">
    <source>
        <dbReference type="Proteomes" id="UP001205748"/>
    </source>
</evidence>
<evidence type="ECO:0000313" key="11">
    <source>
        <dbReference type="EMBL" id="MCR1899756.1"/>
    </source>
</evidence>
<dbReference type="GO" id="GO:0005886">
    <property type="term" value="C:plasma membrane"/>
    <property type="evidence" value="ECO:0007669"/>
    <property type="project" value="UniProtKB-SubCell"/>
</dbReference>
<dbReference type="NCBIfam" id="TIGR00400">
    <property type="entry name" value="mgtE"/>
    <property type="match status" value="1"/>
</dbReference>
<dbReference type="Pfam" id="PF01769">
    <property type="entry name" value="MgtE"/>
    <property type="match status" value="1"/>
</dbReference>
<comment type="similarity">
    <text evidence="2 9">Belongs to the SLC41A transporter family.</text>
</comment>
<organism evidence="11 12">
    <name type="scientific">Irregularibacter muris</name>
    <dbReference type="NCBI Taxonomy" id="1796619"/>
    <lineage>
        <taxon>Bacteria</taxon>
        <taxon>Bacillati</taxon>
        <taxon>Bacillota</taxon>
        <taxon>Clostridia</taxon>
        <taxon>Eubacteriales</taxon>
        <taxon>Eubacteriaceae</taxon>
        <taxon>Irregularibacter</taxon>
    </lineage>
</organism>
<dbReference type="CDD" id="cd04606">
    <property type="entry name" value="CBS_pair_Mg_transporter"/>
    <property type="match status" value="1"/>
</dbReference>
<dbReference type="EMBL" id="JANKAS010000013">
    <property type="protein sequence ID" value="MCR1899756.1"/>
    <property type="molecule type" value="Genomic_DNA"/>
</dbReference>
<evidence type="ECO:0000256" key="5">
    <source>
        <dbReference type="ARBA" id="ARBA00022842"/>
    </source>
</evidence>
<dbReference type="AlphaFoldDB" id="A0AAE3HGI9"/>
<evidence type="ECO:0000256" key="6">
    <source>
        <dbReference type="ARBA" id="ARBA00022989"/>
    </source>
</evidence>
<keyword evidence="12" id="KW-1185">Reference proteome</keyword>
<feature type="domain" description="CBS" evidence="10">
    <location>
        <begin position="195"/>
        <end position="251"/>
    </location>
</feature>
<keyword evidence="4 9" id="KW-0812">Transmembrane</keyword>
<dbReference type="SUPFAM" id="SSF158791">
    <property type="entry name" value="MgtE N-terminal domain-like"/>
    <property type="match status" value="1"/>
</dbReference>
<dbReference type="InterPro" id="IPR038076">
    <property type="entry name" value="MgtE_N_sf"/>
</dbReference>
<evidence type="ECO:0000256" key="3">
    <source>
        <dbReference type="ARBA" id="ARBA00022448"/>
    </source>
</evidence>
<comment type="subunit">
    <text evidence="9">Homodimer.</text>
</comment>
<evidence type="ECO:0000256" key="2">
    <source>
        <dbReference type="ARBA" id="ARBA00009749"/>
    </source>
</evidence>
<dbReference type="Gene3D" id="1.10.357.20">
    <property type="entry name" value="SLC41 divalent cation transporters, integral membrane domain"/>
    <property type="match status" value="1"/>
</dbReference>
<dbReference type="Gene3D" id="3.10.580.10">
    <property type="entry name" value="CBS-domain"/>
    <property type="match status" value="1"/>
</dbReference>
<keyword evidence="7 9" id="KW-0472">Membrane</keyword>
<name>A0AAE3HGI9_9FIRM</name>
<sequence>MQTKILQLIHEKKWQEVQEEIKDLNAVNIAESFEDLDNNDVLILFRILPKDLAADVFSHLSREDQMVIVQSFANKEIEHILEELRFDDMIDFLEEVPANLVKRILKNTTEEKRELINQFLKYPENSAGSLMTIEYVEFKKNLTVRAALNNIKKTGMNKETVYTCYVTNPKRKLEGIVPLRKLVTSELDTTIEEIMYTDVIHVHTHDDQEEVAHVFKKYDFIALPVVDKENRLVGIITIDDIIDVIEQESTEDFQIMAGMQPSEDEYLKTSVFTLSRHRITWLLILMISATFTGRIIQHYEDVLQSVVILTSFIPMLMDTGGNAGSQSSTLVIRGMALGEIDSNDYWKVFSKELQVSILVGLMLAGINFLRIFYLQKVGLNISLVVSGALFLTVVLAKIVGGILPLGAKKLKLDPAIMASPLITTIVDASSLMVYFLLATKFLGI</sequence>
<dbReference type="PANTHER" id="PTHR43773">
    <property type="entry name" value="MAGNESIUM TRANSPORTER MGTE"/>
    <property type="match status" value="1"/>
</dbReference>
<keyword evidence="6 9" id="KW-1133">Transmembrane helix</keyword>
<gene>
    <name evidence="11" type="primary">mgtE</name>
    <name evidence="11" type="ORF">NSA47_12285</name>
</gene>
<feature type="transmembrane region" description="Helical" evidence="9">
    <location>
        <begin position="381"/>
        <end position="403"/>
    </location>
</feature>
<dbReference type="InterPro" id="IPR036739">
    <property type="entry name" value="SLC41_membr_dom_sf"/>
</dbReference>
<comment type="subcellular location">
    <subcellularLocation>
        <location evidence="9">Cell membrane</location>
        <topology evidence="9">Multi-pass membrane protein</topology>
    </subcellularLocation>
    <subcellularLocation>
        <location evidence="1">Membrane</location>
        <topology evidence="1">Multi-pass membrane protein</topology>
    </subcellularLocation>
</comment>
<dbReference type="InterPro" id="IPR000644">
    <property type="entry name" value="CBS_dom"/>
</dbReference>
<evidence type="ECO:0000256" key="8">
    <source>
        <dbReference type="PROSITE-ProRule" id="PRU00703"/>
    </source>
</evidence>
<dbReference type="InterPro" id="IPR046342">
    <property type="entry name" value="CBS_dom_sf"/>
</dbReference>
<feature type="transmembrane region" description="Helical" evidence="9">
    <location>
        <begin position="353"/>
        <end position="374"/>
    </location>
</feature>
<dbReference type="SUPFAM" id="SSF161093">
    <property type="entry name" value="MgtE membrane domain-like"/>
    <property type="match status" value="1"/>
</dbReference>
<comment type="function">
    <text evidence="9">Acts as a magnesium transporter.</text>
</comment>
<keyword evidence="5 9" id="KW-0460">Magnesium</keyword>
<keyword evidence="9" id="KW-1003">Cell membrane</keyword>
<evidence type="ECO:0000256" key="1">
    <source>
        <dbReference type="ARBA" id="ARBA00004141"/>
    </source>
</evidence>
<dbReference type="RefSeq" id="WP_257532431.1">
    <property type="nucleotide sequence ID" value="NZ_JANKAS010000013.1"/>
</dbReference>
<keyword evidence="8" id="KW-0129">CBS domain</keyword>
<reference evidence="11" key="1">
    <citation type="submission" date="2022-07" db="EMBL/GenBank/DDBJ databases">
        <title>Enhanced cultured diversity of the mouse gut microbiota enables custom-made synthetic communities.</title>
        <authorList>
            <person name="Afrizal A."/>
        </authorList>
    </citation>
    <scope>NUCLEOTIDE SEQUENCE</scope>
    <source>
        <strain evidence="11">DSM 28593</strain>
    </source>
</reference>
<dbReference type="SMART" id="SM00116">
    <property type="entry name" value="CBS"/>
    <property type="match status" value="1"/>
</dbReference>
<dbReference type="PROSITE" id="PS51371">
    <property type="entry name" value="CBS"/>
    <property type="match status" value="1"/>
</dbReference>
<dbReference type="Pfam" id="PF00571">
    <property type="entry name" value="CBS"/>
    <property type="match status" value="1"/>
</dbReference>
<dbReference type="GO" id="GO:0015095">
    <property type="term" value="F:magnesium ion transmembrane transporter activity"/>
    <property type="evidence" value="ECO:0007669"/>
    <property type="project" value="UniProtKB-UniRule"/>
</dbReference>
<keyword evidence="9" id="KW-0479">Metal-binding</keyword>
<evidence type="ECO:0000256" key="9">
    <source>
        <dbReference type="RuleBase" id="RU362011"/>
    </source>
</evidence>
<dbReference type="Pfam" id="PF03448">
    <property type="entry name" value="MgtE_N"/>
    <property type="match status" value="1"/>
</dbReference>
<comment type="caution">
    <text evidence="9">Lacks conserved residue(s) required for the propagation of feature annotation.</text>
</comment>
<evidence type="ECO:0000259" key="10">
    <source>
        <dbReference type="PROSITE" id="PS51371"/>
    </source>
</evidence>
<protein>
    <recommendedName>
        <fullName evidence="9">Magnesium transporter MgtE</fullName>
    </recommendedName>
</protein>
<dbReference type="SUPFAM" id="SSF54631">
    <property type="entry name" value="CBS-domain pair"/>
    <property type="match status" value="1"/>
</dbReference>
<dbReference type="SMART" id="SM00924">
    <property type="entry name" value="MgtE_N"/>
    <property type="match status" value="1"/>
</dbReference>
<accession>A0AAE3HGI9</accession>
<dbReference type="InterPro" id="IPR006669">
    <property type="entry name" value="MgtE_transporter"/>
</dbReference>
<keyword evidence="3 9" id="KW-0813">Transport</keyword>
<dbReference type="Gene3D" id="1.25.60.10">
    <property type="entry name" value="MgtE N-terminal domain-like"/>
    <property type="match status" value="1"/>
</dbReference>
<dbReference type="PANTHER" id="PTHR43773:SF1">
    <property type="entry name" value="MAGNESIUM TRANSPORTER MGTE"/>
    <property type="match status" value="1"/>
</dbReference>
<evidence type="ECO:0000256" key="7">
    <source>
        <dbReference type="ARBA" id="ARBA00023136"/>
    </source>
</evidence>
<evidence type="ECO:0000256" key="4">
    <source>
        <dbReference type="ARBA" id="ARBA00022692"/>
    </source>
</evidence>
<dbReference type="InterPro" id="IPR006668">
    <property type="entry name" value="Mg_transptr_MgtE_intracell_dom"/>
</dbReference>
<proteinExistence type="inferred from homology"/>
<dbReference type="GO" id="GO:0046872">
    <property type="term" value="F:metal ion binding"/>
    <property type="evidence" value="ECO:0007669"/>
    <property type="project" value="UniProtKB-KW"/>
</dbReference>